<sequence>MQLRTMVVHFVDVPTSTKAIHLIPFLTMVYIYTHLRSELSLIESRVIEPNWMMSVIFFTHGPAFPERTINSYFDGKVSIQQQRQLTPNGKAQMRRLGEYLRSHYNPHCIEAAGFVSPVKRCNDSIYYVYQERDITLSY</sequence>
<gene>
    <name evidence="1" type="ORF">BIW11_02642</name>
</gene>
<dbReference type="OrthoDB" id="10393772at2759"/>
<evidence type="ECO:0000313" key="2">
    <source>
        <dbReference type="Proteomes" id="UP000192247"/>
    </source>
</evidence>
<dbReference type="InParanoid" id="A0A1V9XZL0"/>
<dbReference type="InterPro" id="IPR029033">
    <property type="entry name" value="His_PPase_superfam"/>
</dbReference>
<name>A0A1V9XZL0_9ACAR</name>
<accession>A0A1V9XZL0</accession>
<evidence type="ECO:0000313" key="1">
    <source>
        <dbReference type="EMBL" id="OQR78925.1"/>
    </source>
</evidence>
<keyword evidence="2" id="KW-1185">Reference proteome</keyword>
<dbReference type="InterPro" id="IPR013078">
    <property type="entry name" value="His_Pase_superF_clade-1"/>
</dbReference>
<organism evidence="1 2">
    <name type="scientific">Tropilaelaps mercedesae</name>
    <dbReference type="NCBI Taxonomy" id="418985"/>
    <lineage>
        <taxon>Eukaryota</taxon>
        <taxon>Metazoa</taxon>
        <taxon>Ecdysozoa</taxon>
        <taxon>Arthropoda</taxon>
        <taxon>Chelicerata</taxon>
        <taxon>Arachnida</taxon>
        <taxon>Acari</taxon>
        <taxon>Parasitiformes</taxon>
        <taxon>Mesostigmata</taxon>
        <taxon>Gamasina</taxon>
        <taxon>Dermanyssoidea</taxon>
        <taxon>Laelapidae</taxon>
        <taxon>Tropilaelaps</taxon>
    </lineage>
</organism>
<protein>
    <submittedName>
        <fullName evidence="1">Uncharacterized protein</fullName>
    </submittedName>
</protein>
<dbReference type="Proteomes" id="UP000192247">
    <property type="component" value="Unassembled WGS sequence"/>
</dbReference>
<proteinExistence type="predicted"/>
<dbReference type="AlphaFoldDB" id="A0A1V9XZL0"/>
<dbReference type="Gene3D" id="3.40.50.1240">
    <property type="entry name" value="Phosphoglycerate mutase-like"/>
    <property type="match status" value="1"/>
</dbReference>
<dbReference type="Pfam" id="PF00300">
    <property type="entry name" value="His_Phos_1"/>
    <property type="match status" value="1"/>
</dbReference>
<comment type="caution">
    <text evidence="1">The sequence shown here is derived from an EMBL/GenBank/DDBJ whole genome shotgun (WGS) entry which is preliminary data.</text>
</comment>
<dbReference type="GO" id="GO:0016791">
    <property type="term" value="F:phosphatase activity"/>
    <property type="evidence" value="ECO:0007669"/>
    <property type="project" value="UniProtKB-ARBA"/>
</dbReference>
<dbReference type="EMBL" id="MNPL01001659">
    <property type="protein sequence ID" value="OQR78925.1"/>
    <property type="molecule type" value="Genomic_DNA"/>
</dbReference>
<dbReference type="SUPFAM" id="SSF53254">
    <property type="entry name" value="Phosphoglycerate mutase-like"/>
    <property type="match status" value="1"/>
</dbReference>
<reference evidence="1 2" key="1">
    <citation type="journal article" date="2017" name="Gigascience">
        <title>Draft genome of the honey bee ectoparasitic mite, Tropilaelaps mercedesae, is shaped by the parasitic life history.</title>
        <authorList>
            <person name="Dong X."/>
            <person name="Armstrong S.D."/>
            <person name="Xia D."/>
            <person name="Makepeace B.L."/>
            <person name="Darby A.C."/>
            <person name="Kadowaki T."/>
        </authorList>
    </citation>
    <scope>NUCLEOTIDE SEQUENCE [LARGE SCALE GENOMIC DNA]</scope>
    <source>
        <strain evidence="1">Wuxi-XJTLU</strain>
    </source>
</reference>